<keyword evidence="3" id="KW-1185">Reference proteome</keyword>
<evidence type="ECO:0000259" key="1">
    <source>
        <dbReference type="PROSITE" id="PS51186"/>
    </source>
</evidence>
<reference evidence="2" key="1">
    <citation type="submission" date="2020-01" db="EMBL/GenBank/DDBJ databases">
        <authorList>
            <person name="Seo Y.L."/>
        </authorList>
    </citation>
    <scope>NUCLEOTIDE SEQUENCE</scope>
    <source>
        <strain evidence="2">R11</strain>
    </source>
</reference>
<evidence type="ECO:0000313" key="2">
    <source>
        <dbReference type="EMBL" id="NCD70648.1"/>
    </source>
</evidence>
<dbReference type="Proteomes" id="UP000638732">
    <property type="component" value="Unassembled WGS sequence"/>
</dbReference>
<sequence length="134" mass="15433">MDIEQITPQLTWRLRRDELYPGEYMFNMEMDEDQHGWHFGGFLDNKLVAVVSLFKDGTDFQFRKLAVQADKQGQGLGGQLLQYITEFAQSEGGTRLWCNARSTATQFYVKAGFTSTGEVFERKGINFEIFEKAI</sequence>
<dbReference type="SUPFAM" id="SSF55729">
    <property type="entry name" value="Acyl-CoA N-acyltransferases (Nat)"/>
    <property type="match status" value="1"/>
</dbReference>
<dbReference type="Gene3D" id="3.40.630.30">
    <property type="match status" value="1"/>
</dbReference>
<comment type="caution">
    <text evidence="2">The sequence shown here is derived from an EMBL/GenBank/DDBJ whole genome shotgun (WGS) entry which is preliminary data.</text>
</comment>
<reference evidence="2" key="2">
    <citation type="submission" date="2020-10" db="EMBL/GenBank/DDBJ databases">
        <title>Mucilaginibacter sp. nov., isolated from soil.</title>
        <authorList>
            <person name="Jeon C.O."/>
        </authorList>
    </citation>
    <scope>NUCLEOTIDE SEQUENCE</scope>
    <source>
        <strain evidence="2">R11</strain>
    </source>
</reference>
<proteinExistence type="predicted"/>
<protein>
    <submittedName>
        <fullName evidence="2">GNAT family N-acetyltransferase</fullName>
    </submittedName>
</protein>
<name>A0A965ZI98_9SPHI</name>
<dbReference type="PROSITE" id="PS51186">
    <property type="entry name" value="GNAT"/>
    <property type="match status" value="1"/>
</dbReference>
<dbReference type="RefSeq" id="WP_166586611.1">
    <property type="nucleotide sequence ID" value="NZ_WWEO01000043.1"/>
</dbReference>
<organism evidence="2 3">
    <name type="scientific">Mucilaginibacter agri</name>
    <dbReference type="NCBI Taxonomy" id="2695265"/>
    <lineage>
        <taxon>Bacteria</taxon>
        <taxon>Pseudomonadati</taxon>
        <taxon>Bacteroidota</taxon>
        <taxon>Sphingobacteriia</taxon>
        <taxon>Sphingobacteriales</taxon>
        <taxon>Sphingobacteriaceae</taxon>
        <taxon>Mucilaginibacter</taxon>
    </lineage>
</organism>
<dbReference type="AlphaFoldDB" id="A0A965ZI98"/>
<gene>
    <name evidence="2" type="ORF">GSY63_14870</name>
</gene>
<accession>A0A965ZI98</accession>
<dbReference type="Pfam" id="PF13673">
    <property type="entry name" value="Acetyltransf_10"/>
    <property type="match status" value="1"/>
</dbReference>
<feature type="domain" description="N-acetyltransferase" evidence="1">
    <location>
        <begin position="1"/>
        <end position="134"/>
    </location>
</feature>
<dbReference type="GO" id="GO:0016747">
    <property type="term" value="F:acyltransferase activity, transferring groups other than amino-acyl groups"/>
    <property type="evidence" value="ECO:0007669"/>
    <property type="project" value="InterPro"/>
</dbReference>
<dbReference type="InterPro" id="IPR000182">
    <property type="entry name" value="GNAT_dom"/>
</dbReference>
<dbReference type="InterPro" id="IPR016181">
    <property type="entry name" value="Acyl_CoA_acyltransferase"/>
</dbReference>
<evidence type="ECO:0000313" key="3">
    <source>
        <dbReference type="Proteomes" id="UP000638732"/>
    </source>
</evidence>
<dbReference type="EMBL" id="WWEO01000043">
    <property type="protein sequence ID" value="NCD70648.1"/>
    <property type="molecule type" value="Genomic_DNA"/>
</dbReference>